<accession>A0A120LH31</accession>
<dbReference type="Gene3D" id="3.20.20.410">
    <property type="entry name" value="Protein of unknown function UPF0759"/>
    <property type="match status" value="1"/>
</dbReference>
<organism evidence="1 2">
    <name type="scientific">Alcaligenes xylosoxydans xylosoxydans</name>
    <name type="common">Achromobacter xylosoxidans</name>
    <dbReference type="NCBI Taxonomy" id="85698"/>
    <lineage>
        <taxon>Bacteria</taxon>
        <taxon>Pseudomonadati</taxon>
        <taxon>Pseudomonadota</taxon>
        <taxon>Betaproteobacteria</taxon>
        <taxon>Burkholderiales</taxon>
        <taxon>Alcaligenaceae</taxon>
        <taxon>Achromobacter</taxon>
    </lineage>
</organism>
<name>A0A120LH31_ALCXX</name>
<reference evidence="2" key="1">
    <citation type="submission" date="2015-12" db="EMBL/GenBank/DDBJ databases">
        <title>FDA dAtabase for Regulatory Grade micrObial Sequences (FDA-ARGOS): Supporting development and validation of Infectious Disease Dx tests.</title>
        <authorList>
            <person name="Case J."/>
            <person name="Tallon L."/>
            <person name="Sadzewicz L."/>
            <person name="Sengamalay N."/>
            <person name="Ott S."/>
            <person name="Godinez A."/>
            <person name="Nagaraj S."/>
            <person name="Nadendla S."/>
            <person name="Sichtig H."/>
        </authorList>
    </citation>
    <scope>NUCLEOTIDE SEQUENCE [LARGE SCALE GENOMIC DNA]</scope>
    <source>
        <strain evidence="2">FDAARGOS_147</strain>
    </source>
</reference>
<evidence type="ECO:0000313" key="2">
    <source>
        <dbReference type="Proteomes" id="UP000060602"/>
    </source>
</evidence>
<dbReference type="RefSeq" id="WP_061071703.1">
    <property type="nucleotide sequence ID" value="NZ_CP014060.2"/>
</dbReference>
<dbReference type="Proteomes" id="UP000060602">
    <property type="component" value="Chromosome"/>
</dbReference>
<proteinExistence type="predicted"/>
<dbReference type="AlphaFoldDB" id="A0A120LH31"/>
<gene>
    <name evidence="1" type="ORF">AL504_07730</name>
</gene>
<dbReference type="Pfam" id="PF01904">
    <property type="entry name" value="DUF72"/>
    <property type="match status" value="1"/>
</dbReference>
<protein>
    <submittedName>
        <fullName evidence="1">DUF72 domain-containing protein</fullName>
    </submittedName>
</protein>
<sequence>MPPRPSSPSAAPRAGAIRVGIGGWTYAPWRGPFYPEGLPHARELEYASRQLTAIEINGTYYSSQKPATFAKWRDETPDGFVFSLKASRYATNRRELAGAGESVHRFVHGGIAELGPKLGPIVWQFAPTKVFDADDFGAFLALLPDQVDGLPLRHVMDVRHASFACEAYLALARRHRVATVYTDSEDYPSLADRTADFVYARLMRASTAFKAGYAPKVLDAWAERLRTWAHGGDPADLPRVDPRKPAGAAHARDVFAFFINGAKERAPAAARAMMERL</sequence>
<dbReference type="SUPFAM" id="SSF117396">
    <property type="entry name" value="TM1631-like"/>
    <property type="match status" value="1"/>
</dbReference>
<dbReference type="InterPro" id="IPR002763">
    <property type="entry name" value="DUF72"/>
</dbReference>
<dbReference type="PANTHER" id="PTHR30348:SF4">
    <property type="entry name" value="DUF72 DOMAIN-CONTAINING PROTEIN"/>
    <property type="match status" value="1"/>
</dbReference>
<dbReference type="EMBL" id="CP014060">
    <property type="protein sequence ID" value="AMG35932.1"/>
    <property type="molecule type" value="Genomic_DNA"/>
</dbReference>
<evidence type="ECO:0000313" key="1">
    <source>
        <dbReference type="EMBL" id="AMG35932.1"/>
    </source>
</evidence>
<dbReference type="PANTHER" id="PTHR30348">
    <property type="entry name" value="UNCHARACTERIZED PROTEIN YECE"/>
    <property type="match status" value="1"/>
</dbReference>
<dbReference type="InterPro" id="IPR036520">
    <property type="entry name" value="UPF0759_sf"/>
</dbReference>